<keyword evidence="2" id="KW-1185">Reference proteome</keyword>
<evidence type="ECO:0000313" key="2">
    <source>
        <dbReference type="Proteomes" id="UP000326198"/>
    </source>
</evidence>
<dbReference type="EMBL" id="ML736153">
    <property type="protein sequence ID" value="KAE8383865.1"/>
    <property type="molecule type" value="Genomic_DNA"/>
</dbReference>
<accession>A0A5N7BPU6</accession>
<protein>
    <submittedName>
        <fullName evidence="1">Uncharacterized protein</fullName>
    </submittedName>
</protein>
<gene>
    <name evidence="1" type="ORF">BDV26DRAFT_277091</name>
</gene>
<proteinExistence type="predicted"/>
<dbReference type="OrthoDB" id="4357582at2759"/>
<evidence type="ECO:0000313" key="1">
    <source>
        <dbReference type="EMBL" id="KAE8383865.1"/>
    </source>
</evidence>
<dbReference type="AlphaFoldDB" id="A0A5N7BPU6"/>
<reference evidence="1 2" key="1">
    <citation type="submission" date="2019-04" db="EMBL/GenBank/DDBJ databases">
        <title>Friends and foes A comparative genomics studyof 23 Aspergillus species from section Flavi.</title>
        <authorList>
            <consortium name="DOE Joint Genome Institute"/>
            <person name="Kjaerbolling I."/>
            <person name="Vesth T."/>
            <person name="Frisvad J.C."/>
            <person name="Nybo J.L."/>
            <person name="Theobald S."/>
            <person name="Kildgaard S."/>
            <person name="Isbrandt T."/>
            <person name="Kuo A."/>
            <person name="Sato A."/>
            <person name="Lyhne E.K."/>
            <person name="Kogle M.E."/>
            <person name="Wiebenga A."/>
            <person name="Kun R.S."/>
            <person name="Lubbers R.J."/>
            <person name="Makela M.R."/>
            <person name="Barry K."/>
            <person name="Chovatia M."/>
            <person name="Clum A."/>
            <person name="Daum C."/>
            <person name="Haridas S."/>
            <person name="He G."/>
            <person name="LaButti K."/>
            <person name="Lipzen A."/>
            <person name="Mondo S."/>
            <person name="Riley R."/>
            <person name="Salamov A."/>
            <person name="Simmons B.A."/>
            <person name="Magnuson J.K."/>
            <person name="Henrissat B."/>
            <person name="Mortensen U.H."/>
            <person name="Larsen T.O."/>
            <person name="Devries R.P."/>
            <person name="Grigoriev I.V."/>
            <person name="Machida M."/>
            <person name="Baker S.E."/>
            <person name="Andersen M.R."/>
        </authorList>
    </citation>
    <scope>NUCLEOTIDE SEQUENCE [LARGE SCALE GENOMIC DNA]</scope>
    <source>
        <strain evidence="1 2">IBT 29228</strain>
    </source>
</reference>
<sequence>MYGACSLNTLTAANYTSFVSNHTGTVSPPDVRTYKGFMEFLGRNLKGRLSKGKAPVLNTLDGMRRDLDTGLTRQWGYYIPEHVSTTIREVNGFSRNNLRIVQKYLCILILLYCFTSARTARKHRGTEAEKNINTAVMAAYYKYFHLSIEWVGDKIMLEGDYKLIDIVHFKPEILNTPVIRPRDEGADAFGKMFAALGHWADKNHSETALAEVDGVALFLGIVSRRDHIENNRSMGARPKEELKFQDYKDIVRLDTEI</sequence>
<dbReference type="Proteomes" id="UP000326198">
    <property type="component" value="Unassembled WGS sequence"/>
</dbReference>
<organism evidence="1 2">
    <name type="scientific">Aspergillus bertholletiae</name>
    <dbReference type="NCBI Taxonomy" id="1226010"/>
    <lineage>
        <taxon>Eukaryota</taxon>
        <taxon>Fungi</taxon>
        <taxon>Dikarya</taxon>
        <taxon>Ascomycota</taxon>
        <taxon>Pezizomycotina</taxon>
        <taxon>Eurotiomycetes</taxon>
        <taxon>Eurotiomycetidae</taxon>
        <taxon>Eurotiales</taxon>
        <taxon>Aspergillaceae</taxon>
        <taxon>Aspergillus</taxon>
        <taxon>Aspergillus subgen. Circumdati</taxon>
    </lineage>
</organism>
<name>A0A5N7BPU6_9EURO</name>